<organism evidence="3 4">
    <name type="scientific">Streptomyces atroolivaceus</name>
    <dbReference type="NCBI Taxonomy" id="66869"/>
    <lineage>
        <taxon>Bacteria</taxon>
        <taxon>Bacillati</taxon>
        <taxon>Actinomycetota</taxon>
        <taxon>Actinomycetes</taxon>
        <taxon>Kitasatosporales</taxon>
        <taxon>Streptomycetaceae</taxon>
        <taxon>Streptomyces</taxon>
    </lineage>
</organism>
<dbReference type="InterPro" id="IPR029058">
    <property type="entry name" value="AB_hydrolase_fold"/>
</dbReference>
<dbReference type="InterPro" id="IPR000073">
    <property type="entry name" value="AB_hydrolase_1"/>
</dbReference>
<dbReference type="Gene3D" id="3.40.50.1820">
    <property type="entry name" value="alpha/beta hydrolase"/>
    <property type="match status" value="1"/>
</dbReference>
<keyword evidence="3" id="KW-0378">Hydrolase</keyword>
<feature type="region of interest" description="Disordered" evidence="1">
    <location>
        <begin position="1"/>
        <end position="38"/>
    </location>
</feature>
<sequence length="360" mass="39234">MPDTPADEDEKRPSAEPDVPTASPSHPDAAARDATKPRPRRWCVTVAVPAVITFVLTLVRRSPSLVGHWGSTEGQDRFRSTYEAAWRDLPEPAATLDIRTDYGQVRVYRFAGKADTGVPLVLLPGRASATPVWADNLPSLLSTGDVYALDLLGEPGMSIQDRPITGDGDQAAWLHQTLESLPEEYFHLVGLSIGGWTAVNLALREPAHIKTLTLIDPVHVFDDMPWETIARSLPASLSWLPKSWRNSFNSYTAGGAPVEGAPVARMIETGMRHYTLKLPQPGRISEDRLATLDLPVLTLIAGRSVMHDAPTAAKTAKRTLSQGTVRVYEDASHAINGEYPERIAKDITAFTTAHTESAPE</sequence>
<evidence type="ECO:0000256" key="1">
    <source>
        <dbReference type="SAM" id="MobiDB-lite"/>
    </source>
</evidence>
<dbReference type="EMBL" id="JBHSJE010000020">
    <property type="protein sequence ID" value="MFC4983596.1"/>
    <property type="molecule type" value="Genomic_DNA"/>
</dbReference>
<dbReference type="GeneID" id="31237659"/>
<dbReference type="PANTHER" id="PTHR43798:SF5">
    <property type="entry name" value="MONOACYLGLYCEROL LIPASE ABHD6"/>
    <property type="match status" value="1"/>
</dbReference>
<dbReference type="InterPro" id="IPR050266">
    <property type="entry name" value="AB_hydrolase_sf"/>
</dbReference>
<accession>A0ABV9VM72</accession>
<dbReference type="SUPFAM" id="SSF53474">
    <property type="entry name" value="alpha/beta-Hydrolases"/>
    <property type="match status" value="1"/>
</dbReference>
<dbReference type="Proteomes" id="UP001595908">
    <property type="component" value="Unassembled WGS sequence"/>
</dbReference>
<name>A0ABV9VM72_STRAZ</name>
<comment type="caution">
    <text evidence="3">The sequence shown here is derived from an EMBL/GenBank/DDBJ whole genome shotgun (WGS) entry which is preliminary data.</text>
</comment>
<feature type="domain" description="AB hydrolase-1" evidence="2">
    <location>
        <begin position="119"/>
        <end position="252"/>
    </location>
</feature>
<dbReference type="RefSeq" id="WP_208861131.1">
    <property type="nucleotide sequence ID" value="NZ_JBHSJE010000020.1"/>
</dbReference>
<evidence type="ECO:0000313" key="3">
    <source>
        <dbReference type="EMBL" id="MFC4983596.1"/>
    </source>
</evidence>
<gene>
    <name evidence="3" type="ORF">ACFPL4_35615</name>
</gene>
<protein>
    <submittedName>
        <fullName evidence="3">Alpha/beta fold hydrolase</fullName>
    </submittedName>
</protein>
<keyword evidence="4" id="KW-1185">Reference proteome</keyword>
<reference evidence="4" key="1">
    <citation type="journal article" date="2019" name="Int. J. Syst. Evol. Microbiol.">
        <title>The Global Catalogue of Microorganisms (GCM) 10K type strain sequencing project: providing services to taxonomists for standard genome sequencing and annotation.</title>
        <authorList>
            <consortium name="The Broad Institute Genomics Platform"/>
            <consortium name="The Broad Institute Genome Sequencing Center for Infectious Disease"/>
            <person name="Wu L."/>
            <person name="Ma J."/>
        </authorList>
    </citation>
    <scope>NUCLEOTIDE SEQUENCE [LARGE SCALE GENOMIC DNA]</scope>
    <source>
        <strain evidence="4">ICMP 257</strain>
    </source>
</reference>
<evidence type="ECO:0000313" key="4">
    <source>
        <dbReference type="Proteomes" id="UP001595908"/>
    </source>
</evidence>
<dbReference type="PANTHER" id="PTHR43798">
    <property type="entry name" value="MONOACYLGLYCEROL LIPASE"/>
    <property type="match status" value="1"/>
</dbReference>
<dbReference type="Pfam" id="PF00561">
    <property type="entry name" value="Abhydrolase_1"/>
    <property type="match status" value="1"/>
</dbReference>
<proteinExistence type="predicted"/>
<evidence type="ECO:0000259" key="2">
    <source>
        <dbReference type="Pfam" id="PF00561"/>
    </source>
</evidence>
<dbReference type="GO" id="GO:0016787">
    <property type="term" value="F:hydrolase activity"/>
    <property type="evidence" value="ECO:0007669"/>
    <property type="project" value="UniProtKB-KW"/>
</dbReference>